<keyword evidence="5" id="KW-0862">Zinc</keyword>
<keyword evidence="7" id="KW-0472">Membrane</keyword>
<dbReference type="EMBL" id="JAHFXS010000001">
    <property type="protein sequence ID" value="KAG9991844.1"/>
    <property type="molecule type" value="Genomic_DNA"/>
</dbReference>
<dbReference type="GO" id="GO:0016020">
    <property type="term" value="C:membrane"/>
    <property type="evidence" value="ECO:0007669"/>
    <property type="project" value="UniProtKB-SubCell"/>
</dbReference>
<dbReference type="GO" id="GO:0008270">
    <property type="term" value="F:zinc ion binding"/>
    <property type="evidence" value="ECO:0007669"/>
    <property type="project" value="UniProtKB-KW"/>
</dbReference>
<evidence type="ECO:0000256" key="6">
    <source>
        <dbReference type="ARBA" id="ARBA00022989"/>
    </source>
</evidence>
<feature type="region of interest" description="Disordered" evidence="8">
    <location>
        <begin position="431"/>
        <end position="458"/>
    </location>
</feature>
<evidence type="ECO:0000313" key="11">
    <source>
        <dbReference type="Proteomes" id="UP000729357"/>
    </source>
</evidence>
<gene>
    <name evidence="10" type="ORF">KCU98_g273</name>
</gene>
<keyword evidence="11" id="KW-1185">Reference proteome</keyword>
<evidence type="ECO:0000256" key="8">
    <source>
        <dbReference type="SAM" id="MobiDB-lite"/>
    </source>
</evidence>
<evidence type="ECO:0000256" key="1">
    <source>
        <dbReference type="ARBA" id="ARBA00004141"/>
    </source>
</evidence>
<dbReference type="Pfam" id="PF04438">
    <property type="entry name" value="zf-HIT"/>
    <property type="match status" value="1"/>
</dbReference>
<dbReference type="AlphaFoldDB" id="A0A9P8G689"/>
<evidence type="ECO:0000259" key="9">
    <source>
        <dbReference type="Pfam" id="PF04438"/>
    </source>
</evidence>
<comment type="caution">
    <text evidence="10">The sequence shown here is derived from an EMBL/GenBank/DDBJ whole genome shotgun (WGS) entry which is preliminary data.</text>
</comment>
<protein>
    <recommendedName>
        <fullName evidence="9">HIT-type domain-containing protein</fullName>
    </recommendedName>
</protein>
<evidence type="ECO:0000256" key="5">
    <source>
        <dbReference type="ARBA" id="ARBA00022833"/>
    </source>
</evidence>
<keyword evidence="2" id="KW-0812">Transmembrane</keyword>
<dbReference type="InterPro" id="IPR035952">
    <property type="entry name" value="Rhomboid-like_sf"/>
</dbReference>
<evidence type="ECO:0000256" key="2">
    <source>
        <dbReference type="ARBA" id="ARBA00022692"/>
    </source>
</evidence>
<feature type="non-terminal residue" evidence="10">
    <location>
        <position position="676"/>
    </location>
</feature>
<feature type="region of interest" description="Disordered" evidence="8">
    <location>
        <begin position="487"/>
        <end position="537"/>
    </location>
</feature>
<keyword evidence="6" id="KW-1133">Transmembrane helix</keyword>
<dbReference type="Proteomes" id="UP000729357">
    <property type="component" value="Unassembled WGS sequence"/>
</dbReference>
<dbReference type="PANTHER" id="PTHR13093">
    <property type="entry name" value="ZINC FINGER HIT DOMAIN CONTAINING PROTEIN 1"/>
    <property type="match status" value="1"/>
</dbReference>
<reference evidence="10" key="2">
    <citation type="submission" date="2021-08" db="EMBL/GenBank/DDBJ databases">
        <authorList>
            <person name="Gostincar C."/>
            <person name="Sun X."/>
            <person name="Song Z."/>
            <person name="Gunde-Cimerman N."/>
        </authorList>
    </citation>
    <scope>NUCLEOTIDE SEQUENCE</scope>
    <source>
        <strain evidence="10">EXF-9298</strain>
    </source>
</reference>
<evidence type="ECO:0000313" key="10">
    <source>
        <dbReference type="EMBL" id="KAG9991844.1"/>
    </source>
</evidence>
<feature type="compositionally biased region" description="Basic and acidic residues" evidence="8">
    <location>
        <begin position="431"/>
        <end position="441"/>
    </location>
</feature>
<evidence type="ECO:0000256" key="3">
    <source>
        <dbReference type="ARBA" id="ARBA00022723"/>
    </source>
</evidence>
<comment type="subcellular location">
    <subcellularLocation>
        <location evidence="1">Membrane</location>
        <topology evidence="1">Multi-pass membrane protein</topology>
    </subcellularLocation>
</comment>
<dbReference type="InterPro" id="IPR039723">
    <property type="entry name" value="Vps71/ZNHIT1"/>
</dbReference>
<organism evidence="10 11">
    <name type="scientific">Aureobasidium melanogenum</name>
    <name type="common">Aureobasidium pullulans var. melanogenum</name>
    <dbReference type="NCBI Taxonomy" id="46634"/>
    <lineage>
        <taxon>Eukaryota</taxon>
        <taxon>Fungi</taxon>
        <taxon>Dikarya</taxon>
        <taxon>Ascomycota</taxon>
        <taxon>Pezizomycotina</taxon>
        <taxon>Dothideomycetes</taxon>
        <taxon>Dothideomycetidae</taxon>
        <taxon>Dothideales</taxon>
        <taxon>Saccotheciaceae</taxon>
        <taxon>Aureobasidium</taxon>
    </lineage>
</organism>
<sequence>MALCPLCSSSQAVRSTHSAQLAFCLTPIKHCCHGRKVRHSIWVFLLLAAESIKTYKQNPNFALGPYNIPTWTAPLIVNLFVAVLIPNTSFLGHLCGLAIGYLWGLGYIKFLVPNEKILRWIEGKLNLLGRLPHYAGPDSGPLRKHSETSWGTTLANHLLKSCKTAACLNPRSICYVESICLKFHVPGTWAHGLPREAVRLKCVTSEWSRAVVTRSQLSEQCKSAALRESSENYARFDIFDTFPQTLLVFFWGEFRTTSRGGVACFLGGIVLLCLDVVQTLPSHGIIIETMEKNHGSTMSGAVGSAYWYGCWASIGYGRAKANSIVYRQTHEWNNCGVKTGVVRRETSEYDELKPWIQLLVFHSQTHTMPHIEELPTTAKAAAPGWSYVVDTGYDPSKAAINPASRKRVRASVAGLSQGDLSVRQQTAIQRHLDDLDKDSHKPVNIAPPKSNRRQTQNTRRILASGKDFSHYLDQDEAALALKQHHGLEVDIEPPKPPQRPSKTPIARRKPQPQPTPAAVEASPAPTAAVSNAASTTPSAPLIPSFLKPYLVDSPSDLNKLQQDSLLSPPAPLTATTAEIEALLSAPQLSYNAARSAASPATAPPQRVFCEMCGYWGRVRCLKCGSRVCEFNIEQSSDLEKKPTFDQHVILCATARSGLQYERHHIKVPSSHFQLSD</sequence>
<reference evidence="10" key="1">
    <citation type="journal article" date="2021" name="J Fungi (Basel)">
        <title>Virulence traits and population genomics of the black yeast Aureobasidium melanogenum.</title>
        <authorList>
            <person name="Cernosa A."/>
            <person name="Sun X."/>
            <person name="Gostincar C."/>
            <person name="Fang C."/>
            <person name="Gunde-Cimerman N."/>
            <person name="Song Z."/>
        </authorList>
    </citation>
    <scope>NUCLEOTIDE SEQUENCE</scope>
    <source>
        <strain evidence="10">EXF-9298</strain>
    </source>
</reference>
<keyword evidence="3" id="KW-0479">Metal-binding</keyword>
<dbReference type="InterPro" id="IPR007529">
    <property type="entry name" value="Znf_HIT"/>
</dbReference>
<name>A0A9P8G689_AURME</name>
<evidence type="ECO:0000256" key="4">
    <source>
        <dbReference type="ARBA" id="ARBA00022771"/>
    </source>
</evidence>
<dbReference type="CDD" id="cd21437">
    <property type="entry name" value="zf-HIT_ZNHIT1_like"/>
    <property type="match status" value="1"/>
</dbReference>
<proteinExistence type="predicted"/>
<evidence type="ECO:0000256" key="7">
    <source>
        <dbReference type="ARBA" id="ARBA00023136"/>
    </source>
</evidence>
<feature type="domain" description="HIT-type" evidence="9">
    <location>
        <begin position="605"/>
        <end position="628"/>
    </location>
</feature>
<feature type="compositionally biased region" description="Low complexity" evidence="8">
    <location>
        <begin position="516"/>
        <end position="530"/>
    </location>
</feature>
<accession>A0A9P8G689</accession>
<dbReference type="GO" id="GO:0006338">
    <property type="term" value="P:chromatin remodeling"/>
    <property type="evidence" value="ECO:0007669"/>
    <property type="project" value="InterPro"/>
</dbReference>
<keyword evidence="4" id="KW-0863">Zinc-finger</keyword>
<dbReference type="SUPFAM" id="SSF144091">
    <property type="entry name" value="Rhomboid-like"/>
    <property type="match status" value="1"/>
</dbReference>